<dbReference type="InterPro" id="IPR001680">
    <property type="entry name" value="WD40_rpt"/>
</dbReference>
<name>A0A9P7JGY8_9AGAM</name>
<evidence type="ECO:0000259" key="4">
    <source>
        <dbReference type="Pfam" id="PF06985"/>
    </source>
</evidence>
<feature type="domain" description="Heterokaryon incompatibility" evidence="4">
    <location>
        <begin position="468"/>
        <end position="524"/>
    </location>
</feature>
<dbReference type="Pfam" id="PF00400">
    <property type="entry name" value="WD40"/>
    <property type="match status" value="6"/>
</dbReference>
<dbReference type="SUPFAM" id="SSF48452">
    <property type="entry name" value="TPR-like"/>
    <property type="match status" value="1"/>
</dbReference>
<evidence type="ECO:0000256" key="2">
    <source>
        <dbReference type="ARBA" id="ARBA00022737"/>
    </source>
</evidence>
<dbReference type="EMBL" id="JABBWG010000006">
    <property type="protein sequence ID" value="KAG1821948.1"/>
    <property type="molecule type" value="Genomic_DNA"/>
</dbReference>
<reference evidence="5" key="1">
    <citation type="journal article" date="2020" name="New Phytol.">
        <title>Comparative genomics reveals dynamic genome evolution in host specialist ectomycorrhizal fungi.</title>
        <authorList>
            <person name="Lofgren L.A."/>
            <person name="Nguyen N.H."/>
            <person name="Vilgalys R."/>
            <person name="Ruytinx J."/>
            <person name="Liao H.L."/>
            <person name="Branco S."/>
            <person name="Kuo A."/>
            <person name="LaButti K."/>
            <person name="Lipzen A."/>
            <person name="Andreopoulos W."/>
            <person name="Pangilinan J."/>
            <person name="Riley R."/>
            <person name="Hundley H."/>
            <person name="Na H."/>
            <person name="Barry K."/>
            <person name="Grigoriev I.V."/>
            <person name="Stajich J.E."/>
            <person name="Kennedy P.G."/>
        </authorList>
    </citation>
    <scope>NUCLEOTIDE SEQUENCE</scope>
    <source>
        <strain evidence="5">MN1</strain>
    </source>
</reference>
<dbReference type="SUPFAM" id="SSF50978">
    <property type="entry name" value="WD40 repeat-like"/>
    <property type="match status" value="1"/>
</dbReference>
<feature type="repeat" description="WD" evidence="3">
    <location>
        <begin position="1"/>
        <end position="40"/>
    </location>
</feature>
<dbReference type="InterPro" id="IPR011990">
    <property type="entry name" value="TPR-like_helical_dom_sf"/>
</dbReference>
<dbReference type="PANTHER" id="PTHR19879:SF9">
    <property type="entry name" value="TRANSCRIPTION INITIATION FACTOR TFIID SUBUNIT 5"/>
    <property type="match status" value="1"/>
</dbReference>
<dbReference type="InterPro" id="IPR019775">
    <property type="entry name" value="WD40_repeat_CS"/>
</dbReference>
<dbReference type="PROSITE" id="PS00678">
    <property type="entry name" value="WD_REPEATS_1"/>
    <property type="match status" value="1"/>
</dbReference>
<gene>
    <name evidence="5" type="ORF">BJ212DRAFT_1477787</name>
</gene>
<evidence type="ECO:0000256" key="1">
    <source>
        <dbReference type="ARBA" id="ARBA00022574"/>
    </source>
</evidence>
<protein>
    <submittedName>
        <fullName evidence="5">WD40-repeat-containing domain protein</fullName>
    </submittedName>
</protein>
<dbReference type="Pfam" id="PF06985">
    <property type="entry name" value="HET"/>
    <property type="match status" value="1"/>
</dbReference>
<dbReference type="Gene3D" id="1.25.40.10">
    <property type="entry name" value="Tetratricopeptide repeat domain"/>
    <property type="match status" value="1"/>
</dbReference>
<dbReference type="InterPro" id="IPR036322">
    <property type="entry name" value="WD40_repeat_dom_sf"/>
</dbReference>
<dbReference type="PANTHER" id="PTHR19879">
    <property type="entry name" value="TRANSCRIPTION INITIATION FACTOR TFIID"/>
    <property type="match status" value="1"/>
</dbReference>
<dbReference type="PROSITE" id="PS50082">
    <property type="entry name" value="WD_REPEATS_2"/>
    <property type="match status" value="5"/>
</dbReference>
<feature type="repeat" description="WD" evidence="3">
    <location>
        <begin position="204"/>
        <end position="245"/>
    </location>
</feature>
<organism evidence="5 6">
    <name type="scientific">Suillus subaureus</name>
    <dbReference type="NCBI Taxonomy" id="48587"/>
    <lineage>
        <taxon>Eukaryota</taxon>
        <taxon>Fungi</taxon>
        <taxon>Dikarya</taxon>
        <taxon>Basidiomycota</taxon>
        <taxon>Agaricomycotina</taxon>
        <taxon>Agaricomycetes</taxon>
        <taxon>Agaricomycetidae</taxon>
        <taxon>Boletales</taxon>
        <taxon>Suillineae</taxon>
        <taxon>Suillaceae</taxon>
        <taxon>Suillus</taxon>
    </lineage>
</organism>
<proteinExistence type="predicted"/>
<sequence>MDTKKVTAFAFFKDGRRIVTASENETLRIWDVEKRTLVGGPFEGHRNDVTSIAVSPDDRQIASGGRGRAIIIWDVNSKQMAFDPLGRVGVFLPQWKETDNGTCDARVIIWDAETGAVLSTLGVGSAMYCVAFSPDGLKLASGTWRNIQVWSTDNAEPLLWIHAHQDFVQSVVWSPDGQQIVSASYDRTIKFWDSSTRTQIGQPCTGHTSYVHSLAISSDGFFIATASSDNTVRLWNTKPHQQIGQALEHTKRVYCVAISPNGDLLASGDNDGSLQLWSIENTLSAAFEMGSSYFMRRSKVKLGLKLYVEALSDAEKVIELNPSSHLGYELKHAALRGAHRYDDAFEAFTIMLSKLDDAPDPQIRQLRQQYVSQSEVEYAIRRAIHTQLKNAPLRLINTTGRLCNREAQIDAFTESTAYKELLHSLVIHAPLQTEFIKEAVAKWERKEPLLYDIQGKDIYELDPVGTVAKLQKFCGVARDAGHRWAWSDTCCIEQNNNVELGESVNSMFIWYHYSALTIVYLSDVPPSSESGALANSIWNTRGWTVQEFLAPKIVLFYQADWFLYLDDRSRNHKESISIMSELERSTGINARALVAFRPGMRDAREKLRWASNRDTTREEDIAYSLFGIFDVSLPVIYGEKRQKALGRLLQYIIAHSGDITALDWVGQSSNFNSCLPAEISSYKAPSCTLPSLSEHDMEVSVSTLRNNIVVVESASKLYTLLENLSFLRFADTRLQLPCIAFPLTEVRRRPVQDGARCFTYDIKANGLHDLLVTTKDKLAQFSPARRTRQTFLLVRPWNRYDLELVDFTDETQSVDDWPDEPGDVELVTRELKLLVRLGQPFGALLLAQQRGGEYKRIASDNRIIAQVRDIASAVEMMDIRTPEIL</sequence>
<dbReference type="Gene3D" id="2.130.10.10">
    <property type="entry name" value="YVTN repeat-like/Quinoprotein amine dehydrogenase"/>
    <property type="match status" value="3"/>
</dbReference>
<feature type="repeat" description="WD" evidence="3">
    <location>
        <begin position="42"/>
        <end position="83"/>
    </location>
</feature>
<keyword evidence="2" id="KW-0677">Repeat</keyword>
<keyword evidence="6" id="KW-1185">Reference proteome</keyword>
<feature type="repeat" description="WD" evidence="3">
    <location>
        <begin position="161"/>
        <end position="202"/>
    </location>
</feature>
<dbReference type="AlphaFoldDB" id="A0A9P7JGY8"/>
<accession>A0A9P7JGY8</accession>
<evidence type="ECO:0000313" key="5">
    <source>
        <dbReference type="EMBL" id="KAG1821948.1"/>
    </source>
</evidence>
<comment type="caution">
    <text evidence="5">The sequence shown here is derived from an EMBL/GenBank/DDBJ whole genome shotgun (WGS) entry which is preliminary data.</text>
</comment>
<dbReference type="PRINTS" id="PR00320">
    <property type="entry name" value="GPROTEINBRPT"/>
</dbReference>
<dbReference type="RefSeq" id="XP_041196688.1">
    <property type="nucleotide sequence ID" value="XM_041339602.1"/>
</dbReference>
<dbReference type="GeneID" id="64633618"/>
<evidence type="ECO:0000313" key="6">
    <source>
        <dbReference type="Proteomes" id="UP000807769"/>
    </source>
</evidence>
<dbReference type="SMART" id="SM00320">
    <property type="entry name" value="WD40"/>
    <property type="match status" value="6"/>
</dbReference>
<feature type="repeat" description="WD" evidence="3">
    <location>
        <begin position="246"/>
        <end position="281"/>
    </location>
</feature>
<dbReference type="CDD" id="cd00200">
    <property type="entry name" value="WD40"/>
    <property type="match status" value="1"/>
</dbReference>
<dbReference type="PROSITE" id="PS50294">
    <property type="entry name" value="WD_REPEATS_REGION"/>
    <property type="match status" value="5"/>
</dbReference>
<dbReference type="Proteomes" id="UP000807769">
    <property type="component" value="Unassembled WGS sequence"/>
</dbReference>
<dbReference type="OrthoDB" id="2423701at2759"/>
<dbReference type="InterPro" id="IPR020472">
    <property type="entry name" value="WD40_PAC1"/>
</dbReference>
<keyword evidence="1 3" id="KW-0853">WD repeat</keyword>
<evidence type="ECO:0000256" key="3">
    <source>
        <dbReference type="PROSITE-ProRule" id="PRU00221"/>
    </source>
</evidence>
<dbReference type="InterPro" id="IPR010730">
    <property type="entry name" value="HET"/>
</dbReference>
<dbReference type="InterPro" id="IPR015943">
    <property type="entry name" value="WD40/YVTN_repeat-like_dom_sf"/>
</dbReference>